<evidence type="ECO:0000256" key="1">
    <source>
        <dbReference type="ARBA" id="ARBA00004604"/>
    </source>
</evidence>
<dbReference type="EMBL" id="JAKWBI020000923">
    <property type="protein sequence ID" value="KAJ2891992.1"/>
    <property type="molecule type" value="Genomic_DNA"/>
</dbReference>
<feature type="compositionally biased region" description="Basic residues" evidence="7">
    <location>
        <begin position="327"/>
        <end position="338"/>
    </location>
</feature>
<evidence type="ECO:0000313" key="8">
    <source>
        <dbReference type="EMBL" id="KAJ2891992.1"/>
    </source>
</evidence>
<reference evidence="8" key="1">
    <citation type="submission" date="2022-07" db="EMBL/GenBank/DDBJ databases">
        <title>Draft genome sequence of Zalerion maritima ATCC 34329, a (micro)plastics degrading marine fungus.</title>
        <authorList>
            <person name="Paco A."/>
            <person name="Goncalves M.F.M."/>
            <person name="Rocha-Santos T.A.P."/>
            <person name="Alves A."/>
        </authorList>
    </citation>
    <scope>NUCLEOTIDE SEQUENCE</scope>
    <source>
        <strain evidence="8">ATCC 34329</strain>
    </source>
</reference>
<evidence type="ECO:0000256" key="3">
    <source>
        <dbReference type="ARBA" id="ARBA00022552"/>
    </source>
</evidence>
<dbReference type="AlphaFoldDB" id="A0AAD5RJK0"/>
<evidence type="ECO:0000256" key="5">
    <source>
        <dbReference type="ARBA" id="ARBA00023274"/>
    </source>
</evidence>
<proteinExistence type="inferred from homology"/>
<keyword evidence="9" id="KW-1185">Reference proteome</keyword>
<comment type="caution">
    <text evidence="8">The sequence shown here is derived from an EMBL/GenBank/DDBJ whole genome shotgun (WGS) entry which is preliminary data.</text>
</comment>
<organism evidence="8 9">
    <name type="scientific">Zalerion maritima</name>
    <dbReference type="NCBI Taxonomy" id="339359"/>
    <lineage>
        <taxon>Eukaryota</taxon>
        <taxon>Fungi</taxon>
        <taxon>Dikarya</taxon>
        <taxon>Ascomycota</taxon>
        <taxon>Pezizomycotina</taxon>
        <taxon>Sordariomycetes</taxon>
        <taxon>Lulworthiomycetidae</taxon>
        <taxon>Lulworthiales</taxon>
        <taxon>Lulworthiaceae</taxon>
        <taxon>Zalerion</taxon>
    </lineage>
</organism>
<dbReference type="PANTHER" id="PTHR17039:SF0">
    <property type="entry name" value="U3 SMALL NUCLEOLAR RIBONUCLEOPROTEIN PROTEIN MPP10"/>
    <property type="match status" value="1"/>
</dbReference>
<accession>A0AAD5RJK0</accession>
<dbReference type="GO" id="GO:0034457">
    <property type="term" value="C:Mpp10 complex"/>
    <property type="evidence" value="ECO:0007669"/>
    <property type="project" value="InterPro"/>
</dbReference>
<feature type="compositionally biased region" description="Acidic residues" evidence="7">
    <location>
        <begin position="305"/>
        <end position="314"/>
    </location>
</feature>
<name>A0AAD5RJK0_9PEZI</name>
<feature type="compositionally biased region" description="Acidic residues" evidence="7">
    <location>
        <begin position="343"/>
        <end position="355"/>
    </location>
</feature>
<dbReference type="GO" id="GO:0005732">
    <property type="term" value="C:sno(s)RNA-containing ribonucleoprotein complex"/>
    <property type="evidence" value="ECO:0007669"/>
    <property type="project" value="InterPro"/>
</dbReference>
<evidence type="ECO:0000256" key="4">
    <source>
        <dbReference type="ARBA" id="ARBA00023242"/>
    </source>
</evidence>
<gene>
    <name evidence="8" type="ORF">MKZ38_010458</name>
</gene>
<evidence type="ECO:0000313" key="9">
    <source>
        <dbReference type="Proteomes" id="UP001201980"/>
    </source>
</evidence>
<evidence type="ECO:0000256" key="7">
    <source>
        <dbReference type="SAM" id="MobiDB-lite"/>
    </source>
</evidence>
<feature type="region of interest" description="Disordered" evidence="7">
    <location>
        <begin position="455"/>
        <end position="476"/>
    </location>
</feature>
<feature type="compositionally biased region" description="Acidic residues" evidence="7">
    <location>
        <begin position="214"/>
        <end position="245"/>
    </location>
</feature>
<protein>
    <submittedName>
        <fullName evidence="8">Uncharacterized protein</fullName>
    </submittedName>
</protein>
<evidence type="ECO:0000256" key="2">
    <source>
        <dbReference type="ARBA" id="ARBA00022517"/>
    </source>
</evidence>
<feature type="compositionally biased region" description="Acidic residues" evidence="7">
    <location>
        <begin position="253"/>
        <end position="264"/>
    </location>
</feature>
<keyword evidence="4" id="KW-0539">Nucleus</keyword>
<keyword evidence="3" id="KW-0698">rRNA processing</keyword>
<keyword evidence="5" id="KW-0687">Ribonucleoprotein</keyword>
<sequence>MEEPISTTSSITSTSNTLTCVPAMVNIHLPEGRMTPDMVSFLQALETNNRHTFLKPHASIPTASLQLAKDTLDAFAPTVSDEQQQFLREIAKKRKRRGDDQDRPDALKIRKVHVEGFQTPQVWQQARRVISSTLDLSQHALQELEDNNEIEAEQDADSEFGSEDATADPTQNGVKMMKFGEDGFEMGSSIEDDDVDPESNSGIDSDMEGKSEEISEDDGSEREFEGSELADGDFSDFSEGEESELDITVQDQGDGDEDDEDEGPVETFVEDPNGLNDGFFSIDEFNRQTQWFEDQDARADPNTDLGDESDDEDVDWHADLLGLSKADKKKRSEKKQKRKNDEPLELDEDENEEHSENDAGPTFGDVDLNAPEGASDDGDGEETAPNDVGAAVMGGIDLTANDLFYKDFFAPLPKKGSKNKDYRPKMAKEPTPELSEAEMDRGIANTRRDLFDDLSERSDYEDALSDVSADDPKARRSAHERWQSKIGSEISKLEAAAVAKRGWALMGEAVATDRPSNSLLETDLDWEFAGRRAPVATEETTADIAEIVKRRIIARDFDEITRRRPGSIDAGTRRGLTAVEDLANQERKGLADMYEEQHQKESNAGAYISKAEEKLKKEEQEVEMMWKEVSAQLDALSSWHYKPRPVEAGMQVVSDIATVAMEDVQPSTAQGVSGGERMLAPQEIYKAGKKTAGAGEVVGKAGLPVAKQEMSREERKRRRRREKERIRKAGGVAYGVNGAAAISTHSGGKKALKKETIDQLRKGGVKVINRRGEVVNVDGKKPNTEVKTTGASFKL</sequence>
<dbReference type="Pfam" id="PF04006">
    <property type="entry name" value="Mpp10"/>
    <property type="match status" value="2"/>
</dbReference>
<feature type="compositionally biased region" description="Acidic residues" evidence="7">
    <location>
        <begin position="150"/>
        <end position="166"/>
    </location>
</feature>
<comment type="subcellular location">
    <subcellularLocation>
        <location evidence="1">Nucleus</location>
        <location evidence="1">Nucleolus</location>
    </subcellularLocation>
</comment>
<dbReference type="PANTHER" id="PTHR17039">
    <property type="entry name" value="U3 SMALL NUCLEOLAR RIBONUCLEOPROTEIN PROTEIN MPP10"/>
    <property type="match status" value="1"/>
</dbReference>
<keyword evidence="2" id="KW-0690">Ribosome biogenesis</keyword>
<dbReference type="InterPro" id="IPR012173">
    <property type="entry name" value="Mpp10"/>
</dbReference>
<feature type="region of interest" description="Disordered" evidence="7">
    <location>
        <begin position="150"/>
        <end position="389"/>
    </location>
</feature>
<evidence type="ECO:0000256" key="6">
    <source>
        <dbReference type="ARBA" id="ARBA00029455"/>
    </source>
</evidence>
<feature type="compositionally biased region" description="Acidic residues" evidence="7">
    <location>
        <begin position="374"/>
        <end position="384"/>
    </location>
</feature>
<dbReference type="GO" id="GO:0006364">
    <property type="term" value="P:rRNA processing"/>
    <property type="evidence" value="ECO:0007669"/>
    <property type="project" value="UniProtKB-KW"/>
</dbReference>
<dbReference type="GO" id="GO:0032040">
    <property type="term" value="C:small-subunit processome"/>
    <property type="evidence" value="ECO:0007669"/>
    <property type="project" value="TreeGrafter"/>
</dbReference>
<comment type="similarity">
    <text evidence="6">Belongs to the MPP10 family.</text>
</comment>
<dbReference type="Proteomes" id="UP001201980">
    <property type="component" value="Unassembled WGS sequence"/>
</dbReference>
<feature type="region of interest" description="Disordered" evidence="7">
    <location>
        <begin position="411"/>
        <end position="440"/>
    </location>
</feature>
<feature type="compositionally biased region" description="Basic and acidic residues" evidence="7">
    <location>
        <begin position="418"/>
        <end position="431"/>
    </location>
</feature>